<keyword evidence="2" id="KW-1185">Reference proteome</keyword>
<gene>
    <name evidence="1" type="ORF">PHYEVI_LOCUS1850</name>
</gene>
<evidence type="ECO:0000313" key="2">
    <source>
        <dbReference type="Proteomes" id="UP001153712"/>
    </source>
</evidence>
<proteinExistence type="predicted"/>
<organism evidence="1 2">
    <name type="scientific">Phyllotreta striolata</name>
    <name type="common">Striped flea beetle</name>
    <name type="synonym">Crioceris striolata</name>
    <dbReference type="NCBI Taxonomy" id="444603"/>
    <lineage>
        <taxon>Eukaryota</taxon>
        <taxon>Metazoa</taxon>
        <taxon>Ecdysozoa</taxon>
        <taxon>Arthropoda</taxon>
        <taxon>Hexapoda</taxon>
        <taxon>Insecta</taxon>
        <taxon>Pterygota</taxon>
        <taxon>Neoptera</taxon>
        <taxon>Endopterygota</taxon>
        <taxon>Coleoptera</taxon>
        <taxon>Polyphaga</taxon>
        <taxon>Cucujiformia</taxon>
        <taxon>Chrysomeloidea</taxon>
        <taxon>Chrysomelidae</taxon>
        <taxon>Galerucinae</taxon>
        <taxon>Alticini</taxon>
        <taxon>Phyllotreta</taxon>
    </lineage>
</organism>
<sequence>MFNSYSLVDGLPFRFLEQGNRSLERLCYIRILPLWKSKCFQFGTLGIWMVKQPPERRRFPQGLLRDSCALLVRNYLMQRICIITVDLNIQLGLLLVAIN</sequence>
<dbReference type="EMBL" id="OU900103">
    <property type="protein sequence ID" value="CAG9855399.1"/>
    <property type="molecule type" value="Genomic_DNA"/>
</dbReference>
<name>A0A9N9XKH2_PHYSR</name>
<accession>A0A9N9XKH2</accession>
<dbReference type="Proteomes" id="UP001153712">
    <property type="component" value="Chromosome 10"/>
</dbReference>
<dbReference type="AlphaFoldDB" id="A0A9N9XKH2"/>
<protein>
    <submittedName>
        <fullName evidence="1">Uncharacterized protein</fullName>
    </submittedName>
</protein>
<reference evidence="1" key="1">
    <citation type="submission" date="2022-01" db="EMBL/GenBank/DDBJ databases">
        <authorList>
            <person name="King R."/>
        </authorList>
    </citation>
    <scope>NUCLEOTIDE SEQUENCE</scope>
</reference>
<evidence type="ECO:0000313" key="1">
    <source>
        <dbReference type="EMBL" id="CAG9855399.1"/>
    </source>
</evidence>